<gene>
    <name evidence="1" type="ORF">EV01_0135</name>
</gene>
<organism evidence="1 2">
    <name type="scientific">Prochlorococcus marinus str. MIT 9401</name>
    <dbReference type="NCBI Taxonomy" id="167551"/>
    <lineage>
        <taxon>Bacteria</taxon>
        <taxon>Bacillati</taxon>
        <taxon>Cyanobacteriota</taxon>
        <taxon>Cyanophyceae</taxon>
        <taxon>Synechococcales</taxon>
        <taxon>Prochlorococcaceae</taxon>
        <taxon>Prochlorococcus</taxon>
    </lineage>
</organism>
<dbReference type="EMBL" id="JNAR01000002">
    <property type="protein sequence ID" value="KGG10507.1"/>
    <property type="molecule type" value="Genomic_DNA"/>
</dbReference>
<sequence length="298" mass="34519">MDKKFLYSGHFGDLFIVLSKLKAYISKNNIEKISLTRVNFNTPSPFDKSIKEMVDTLEWCDFNTYPEIVSNCFQIKKILEKTKLKYISPYMNGFDLENEFLSDGCKLPEGIYPFSFKPILPIDINLKKKIVLIHKQSGKWGGNYKEISLTSVSKFFPNSKNICFLLTGIGDYLSDDINNFCSKHNVINLIDKFNDVRDWMHLIHFVDLVITPEGFPAFYSMSLLKPTIFLYEVPDILRRASVAWIANSFSNINTNISLKEKIDYKIRKTFSLKPSNLCLNDSHDLKIYIKKVLNKTNL</sequence>
<protein>
    <submittedName>
        <fullName evidence="1">Uncharacterized protein</fullName>
    </submittedName>
</protein>
<accession>A0A0A2BBI5</accession>
<dbReference type="AlphaFoldDB" id="A0A0A2BBI5"/>
<evidence type="ECO:0000313" key="2">
    <source>
        <dbReference type="Proteomes" id="UP000030481"/>
    </source>
</evidence>
<proteinExistence type="predicted"/>
<dbReference type="RefSeq" id="WP_032518296.1">
    <property type="nucleotide sequence ID" value="NZ_JNAR01000002.1"/>
</dbReference>
<evidence type="ECO:0000313" key="1">
    <source>
        <dbReference type="EMBL" id="KGG10507.1"/>
    </source>
</evidence>
<comment type="caution">
    <text evidence="1">The sequence shown here is derived from an EMBL/GenBank/DDBJ whole genome shotgun (WGS) entry which is preliminary data.</text>
</comment>
<name>A0A0A2BBI5_PROMR</name>
<dbReference type="Proteomes" id="UP000030481">
    <property type="component" value="Unassembled WGS sequence"/>
</dbReference>
<reference evidence="2" key="1">
    <citation type="journal article" date="2014" name="Sci. Data">
        <title>Genomes of diverse isolates of the marine cyanobacterium Prochlorococcus.</title>
        <authorList>
            <person name="Biller S."/>
            <person name="Berube P."/>
            <person name="Thompson J."/>
            <person name="Kelly L."/>
            <person name="Roggensack S."/>
            <person name="Awad L."/>
            <person name="Roache-Johnson K."/>
            <person name="Ding H."/>
            <person name="Giovannoni S.J."/>
            <person name="Moore L.R."/>
            <person name="Chisholm S.W."/>
        </authorList>
    </citation>
    <scope>NUCLEOTIDE SEQUENCE [LARGE SCALE GENOMIC DNA]</scope>
</reference>